<dbReference type="SUPFAM" id="SSF54695">
    <property type="entry name" value="POZ domain"/>
    <property type="match status" value="2"/>
</dbReference>
<dbReference type="Gene3D" id="3.30.710.10">
    <property type="entry name" value="Potassium Channel Kv1.1, Chain A"/>
    <property type="match status" value="2"/>
</dbReference>
<comment type="caution">
    <text evidence="2">The sequence shown here is derived from an EMBL/GenBank/DDBJ whole genome shotgun (WGS) entry which is preliminary data.</text>
</comment>
<dbReference type="SMART" id="SM00584">
    <property type="entry name" value="TLDc"/>
    <property type="match status" value="1"/>
</dbReference>
<accession>A0A2B4SLE1</accession>
<dbReference type="Pfam" id="PF07534">
    <property type="entry name" value="TLD"/>
    <property type="match status" value="1"/>
</dbReference>
<name>A0A2B4SLE1_STYPI</name>
<dbReference type="Proteomes" id="UP000225706">
    <property type="component" value="Unassembled WGS sequence"/>
</dbReference>
<protein>
    <submittedName>
        <fullName evidence="2">BTB/POZ domain-containing protein KCTD6</fullName>
    </submittedName>
</protein>
<evidence type="ECO:0000313" key="2">
    <source>
        <dbReference type="EMBL" id="PFX29388.1"/>
    </source>
</evidence>
<dbReference type="GO" id="GO:0051260">
    <property type="term" value="P:protein homooligomerization"/>
    <property type="evidence" value="ECO:0007669"/>
    <property type="project" value="InterPro"/>
</dbReference>
<dbReference type="PROSITE" id="PS51886">
    <property type="entry name" value="TLDC"/>
    <property type="match status" value="1"/>
</dbReference>
<dbReference type="Pfam" id="PF02214">
    <property type="entry name" value="BTB_2"/>
    <property type="match status" value="2"/>
</dbReference>
<dbReference type="PANTHER" id="PTHR14499:SF144">
    <property type="entry name" value="POTASSIUM CHANNEL TETRAMERISATION-TYPE BTB DOMAIN-CONTAINING PROTEIN"/>
    <property type="match status" value="1"/>
</dbReference>
<reference evidence="3" key="1">
    <citation type="journal article" date="2017" name="bioRxiv">
        <title>Comparative analysis of the genomes of Stylophora pistillata and Acropora digitifera provides evidence for extensive differences between species of corals.</title>
        <authorList>
            <person name="Voolstra C.R."/>
            <person name="Li Y."/>
            <person name="Liew Y.J."/>
            <person name="Baumgarten S."/>
            <person name="Zoccola D."/>
            <person name="Flot J.-F."/>
            <person name="Tambutte S."/>
            <person name="Allemand D."/>
            <person name="Aranda M."/>
        </authorList>
    </citation>
    <scope>NUCLEOTIDE SEQUENCE [LARGE SCALE GENOMIC DNA]</scope>
</reference>
<evidence type="ECO:0000313" key="3">
    <source>
        <dbReference type="Proteomes" id="UP000225706"/>
    </source>
</evidence>
<dbReference type="SMART" id="SM00225">
    <property type="entry name" value="BTB"/>
    <property type="match status" value="2"/>
</dbReference>
<evidence type="ECO:0000259" key="1">
    <source>
        <dbReference type="PROSITE" id="PS51886"/>
    </source>
</evidence>
<dbReference type="InterPro" id="IPR000210">
    <property type="entry name" value="BTB/POZ_dom"/>
</dbReference>
<dbReference type="InterPro" id="IPR006571">
    <property type="entry name" value="TLDc_dom"/>
</dbReference>
<sequence length="386" mass="43146">MESAQHVSSIIKLNVGGHYFDTRLQTLTKDPNSKLVAMISERYEEKLGKDGAFFIDRDGTHFRLILNFLRTEKLTLPTEATFLEELNEDAEFYQIQGLVDKINKSARDVVKLNVGGHYFTTSLPTLTKDPNSMLGKMFSGKYIARAGGDGAVFIDRDGTHFRFILNFLRTGKLTLPDGATALVEFKEEADFYQIQGILDELDDTRLRSEILTDEEQQNLLLSWLPPHGDVRRRRLRLLFRASRDGFAAATFHDRCDNKGPTIVLVQSGNHIFGGFTEKSWIYSRGGYTACKQAFLFSLADPNGLEPTKLPLKSNNQMYAILYSSNNGPTFGSGCDLRIADNANMCASSSSCLGHVYEIPSAWNNSSSLAGEGHFVVTNYEVFGFQP</sequence>
<dbReference type="AlphaFoldDB" id="A0A2B4SLE1"/>
<gene>
    <name evidence="2" type="primary">kctd6</name>
    <name evidence="2" type="ORF">AWC38_SpisGene5822</name>
</gene>
<keyword evidence="3" id="KW-1185">Reference proteome</keyword>
<dbReference type="PANTHER" id="PTHR14499">
    <property type="entry name" value="POTASSIUM CHANNEL TETRAMERIZATION DOMAIN-CONTAINING"/>
    <property type="match status" value="1"/>
</dbReference>
<dbReference type="EMBL" id="LSMT01000066">
    <property type="protein sequence ID" value="PFX29388.1"/>
    <property type="molecule type" value="Genomic_DNA"/>
</dbReference>
<feature type="domain" description="TLDc" evidence="1">
    <location>
        <begin position="210"/>
        <end position="385"/>
    </location>
</feature>
<dbReference type="InterPro" id="IPR011333">
    <property type="entry name" value="SKP1/BTB/POZ_sf"/>
</dbReference>
<proteinExistence type="predicted"/>
<organism evidence="2 3">
    <name type="scientific">Stylophora pistillata</name>
    <name type="common">Smooth cauliflower coral</name>
    <dbReference type="NCBI Taxonomy" id="50429"/>
    <lineage>
        <taxon>Eukaryota</taxon>
        <taxon>Metazoa</taxon>
        <taxon>Cnidaria</taxon>
        <taxon>Anthozoa</taxon>
        <taxon>Hexacorallia</taxon>
        <taxon>Scleractinia</taxon>
        <taxon>Astrocoeniina</taxon>
        <taxon>Pocilloporidae</taxon>
        <taxon>Stylophora</taxon>
    </lineage>
</organism>
<dbReference type="OrthoDB" id="2414723at2759"/>
<dbReference type="InterPro" id="IPR003131">
    <property type="entry name" value="T1-type_BTB"/>
</dbReference>